<dbReference type="InterPro" id="IPR002645">
    <property type="entry name" value="STAS_dom"/>
</dbReference>
<dbReference type="NCBIfam" id="TIGR00377">
    <property type="entry name" value="ant_ant_sig"/>
    <property type="match status" value="1"/>
</dbReference>
<evidence type="ECO:0000259" key="3">
    <source>
        <dbReference type="PROSITE" id="PS50801"/>
    </source>
</evidence>
<protein>
    <recommendedName>
        <fullName evidence="2">Anti-sigma factor antagonist</fullName>
    </recommendedName>
</protein>
<dbReference type="OrthoDB" id="4870156at2"/>
<dbReference type="Proteomes" id="UP000277094">
    <property type="component" value="Unassembled WGS sequence"/>
</dbReference>
<dbReference type="PANTHER" id="PTHR33495:SF2">
    <property type="entry name" value="ANTI-SIGMA FACTOR ANTAGONIST TM_1081-RELATED"/>
    <property type="match status" value="1"/>
</dbReference>
<evidence type="ECO:0000256" key="1">
    <source>
        <dbReference type="ARBA" id="ARBA00009013"/>
    </source>
</evidence>
<dbReference type="Gene3D" id="3.30.750.24">
    <property type="entry name" value="STAS domain"/>
    <property type="match status" value="1"/>
</dbReference>
<keyword evidence="5" id="KW-1185">Reference proteome</keyword>
<dbReference type="PANTHER" id="PTHR33495">
    <property type="entry name" value="ANTI-SIGMA FACTOR ANTAGONIST TM_1081-RELATED-RELATED"/>
    <property type="match status" value="1"/>
</dbReference>
<dbReference type="RefSeq" id="WP_123234703.1">
    <property type="nucleotide sequence ID" value="NZ_RJSG01000002.1"/>
</dbReference>
<sequence length="115" mass="12660">MSLPHISRSEHGDTIVLRPVGEFDLSNLDLLRSTFLEAATPETSRIVIDLSGTTFVDSMAIGTMLGVARRANGWGGWVRLVGPRPNVRRVLHLTGLDKVFAMYDTVDQAVMHVQT</sequence>
<dbReference type="EMBL" id="RJSG01000002">
    <property type="protein sequence ID" value="RNL80201.1"/>
    <property type="molecule type" value="Genomic_DNA"/>
</dbReference>
<feature type="domain" description="STAS" evidence="3">
    <location>
        <begin position="4"/>
        <end position="113"/>
    </location>
</feature>
<comment type="similarity">
    <text evidence="1 2">Belongs to the anti-sigma-factor antagonist family.</text>
</comment>
<name>A0A3N0DXC0_9ACTN</name>
<accession>A0A3N0DXC0</accession>
<dbReference type="InterPro" id="IPR003658">
    <property type="entry name" value="Anti-sigma_ant"/>
</dbReference>
<dbReference type="Pfam" id="PF01740">
    <property type="entry name" value="STAS"/>
    <property type="match status" value="1"/>
</dbReference>
<evidence type="ECO:0000256" key="2">
    <source>
        <dbReference type="RuleBase" id="RU003749"/>
    </source>
</evidence>
<comment type="caution">
    <text evidence="4">The sequence shown here is derived from an EMBL/GenBank/DDBJ whole genome shotgun (WGS) entry which is preliminary data.</text>
</comment>
<dbReference type="InterPro" id="IPR036513">
    <property type="entry name" value="STAS_dom_sf"/>
</dbReference>
<dbReference type="SUPFAM" id="SSF52091">
    <property type="entry name" value="SpoIIaa-like"/>
    <property type="match status" value="1"/>
</dbReference>
<reference evidence="4 5" key="1">
    <citation type="submission" date="2018-11" db="EMBL/GenBank/DDBJ databases">
        <authorList>
            <person name="Li F."/>
        </authorList>
    </citation>
    <scope>NUCLEOTIDE SEQUENCE [LARGE SCALE GENOMIC DNA]</scope>
    <source>
        <strain evidence="4 5">KIS18-7</strain>
    </source>
</reference>
<proteinExistence type="inferred from homology"/>
<dbReference type="GO" id="GO:0043856">
    <property type="term" value="F:anti-sigma factor antagonist activity"/>
    <property type="evidence" value="ECO:0007669"/>
    <property type="project" value="InterPro"/>
</dbReference>
<organism evidence="4 5">
    <name type="scientific">Nocardioides marmorisolisilvae</name>
    <dbReference type="NCBI Taxonomy" id="1542737"/>
    <lineage>
        <taxon>Bacteria</taxon>
        <taxon>Bacillati</taxon>
        <taxon>Actinomycetota</taxon>
        <taxon>Actinomycetes</taxon>
        <taxon>Propionibacteriales</taxon>
        <taxon>Nocardioidaceae</taxon>
        <taxon>Nocardioides</taxon>
    </lineage>
</organism>
<dbReference type="AlphaFoldDB" id="A0A3N0DXC0"/>
<dbReference type="CDD" id="cd07043">
    <property type="entry name" value="STAS_anti-anti-sigma_factors"/>
    <property type="match status" value="1"/>
</dbReference>
<gene>
    <name evidence="4" type="ORF">EFL95_14990</name>
</gene>
<dbReference type="PROSITE" id="PS50801">
    <property type="entry name" value="STAS"/>
    <property type="match status" value="1"/>
</dbReference>
<evidence type="ECO:0000313" key="5">
    <source>
        <dbReference type="Proteomes" id="UP000277094"/>
    </source>
</evidence>
<evidence type="ECO:0000313" key="4">
    <source>
        <dbReference type="EMBL" id="RNL80201.1"/>
    </source>
</evidence>